<dbReference type="FunFam" id="3.40.50.300:FF:000011">
    <property type="entry name" value="Putative ABC transporter ATP-binding component"/>
    <property type="match status" value="1"/>
</dbReference>
<feature type="coiled-coil region" evidence="4">
    <location>
        <begin position="249"/>
        <end position="279"/>
    </location>
</feature>
<dbReference type="PANTHER" id="PTHR42855:SF2">
    <property type="entry name" value="DRUG RESISTANCE ABC TRANSPORTER,ATP-BINDING PROTEIN"/>
    <property type="match status" value="1"/>
</dbReference>
<dbReference type="Gene3D" id="3.40.50.300">
    <property type="entry name" value="P-loop containing nucleotide triphosphate hydrolases"/>
    <property type="match status" value="2"/>
</dbReference>
<sequence>MILLQVQQLSKYFGAELILSNIKLEIQTKNRIALVGRNGAGKSTLLKIISGQMSHDEGEIIKPKDVSIGYLAQNTGLESELSIWDEMLTVFRHLKDMEDRLRSMEQQMSDPSIYEKNELYQKILKEYDELQIRFKDSGGYQYEADIRSVLHGLRFGNYDYNTLIKTLSGGQKTRLALAKLLLTKPDILILDEPTNHLDIETLSWLEQYLQGYEGAILIVSHDRYFLDKVVNQVYEMSRHKIQKYPGNYSDYLVKKAEQYEQEMRQYEKQQEEVAKLQDFIQRNLARASTTKRAQSRRKKLEKMTLMERPNGDEKSANFSFDIERQSGNDVMNIRDAAIGYDNQVIAKNIEISIKKGDSIALVGPNGIGKSTLLKSIIKKLPLFKGNIEYGSNVTIGYYDQEQAELSSNKTVLQELWDEYPLKSEKEIRTVLGNFLFSGDDVTKIVSTLSGGEKARLALSKLMLLKANLLILDEPTNHLDIDSKEVLENALIDYPGTILFVSHDRYFINRIATKVIELSKQGTKEFLGDYDYYVEKQQEIEELQKLEEQMKLTQALPESSSKQSYQIDKEAKKVERQRKRRLQEIEETVEALEIEVQEKEALLSNPEVYQDHVRLARLHEEIEEKKEIVNQLMEEWSEIAELLL</sequence>
<dbReference type="PANTHER" id="PTHR42855">
    <property type="entry name" value="ABC TRANSPORTER ATP-BINDING SUBUNIT"/>
    <property type="match status" value="1"/>
</dbReference>
<reference evidence="6 7" key="1">
    <citation type="submission" date="2017-11" db="EMBL/GenBank/DDBJ databases">
        <title>Bacillus camelliae sp. nov., isolated from pu'er tea.</title>
        <authorList>
            <person name="Niu L."/>
        </authorList>
    </citation>
    <scope>NUCLEOTIDE SEQUENCE [LARGE SCALE GENOMIC DNA]</scope>
    <source>
        <strain evidence="6 7">7578-1</strain>
    </source>
</reference>
<dbReference type="InterPro" id="IPR027417">
    <property type="entry name" value="P-loop_NTPase"/>
</dbReference>
<keyword evidence="4" id="KW-0175">Coiled coil</keyword>
<keyword evidence="1" id="KW-0677">Repeat</keyword>
<organism evidence="6 7">
    <name type="scientific">Heyndrickxia camelliae</name>
    <dbReference type="NCBI Taxonomy" id="1707093"/>
    <lineage>
        <taxon>Bacteria</taxon>
        <taxon>Bacillati</taxon>
        <taxon>Bacillota</taxon>
        <taxon>Bacilli</taxon>
        <taxon>Bacillales</taxon>
        <taxon>Bacillaceae</taxon>
        <taxon>Heyndrickxia</taxon>
    </lineage>
</organism>
<evidence type="ECO:0000256" key="4">
    <source>
        <dbReference type="SAM" id="Coils"/>
    </source>
</evidence>
<dbReference type="InterPro" id="IPR032524">
    <property type="entry name" value="ABC_tran_C"/>
</dbReference>
<protein>
    <submittedName>
        <fullName evidence="6">Multidrug ABC transporter ATP-binding protein</fullName>
    </submittedName>
</protein>
<feature type="coiled-coil region" evidence="4">
    <location>
        <begin position="532"/>
        <end position="638"/>
    </location>
</feature>
<dbReference type="Pfam" id="PF00005">
    <property type="entry name" value="ABC_tran"/>
    <property type="match status" value="2"/>
</dbReference>
<dbReference type="Pfam" id="PF16326">
    <property type="entry name" value="ABC_tran_CTD"/>
    <property type="match status" value="1"/>
</dbReference>
<keyword evidence="3 6" id="KW-0067">ATP-binding</keyword>
<name>A0A2N3LDJ9_9BACI</name>
<dbReference type="AlphaFoldDB" id="A0A2N3LDJ9"/>
<evidence type="ECO:0000256" key="2">
    <source>
        <dbReference type="ARBA" id="ARBA00022741"/>
    </source>
</evidence>
<proteinExistence type="predicted"/>
<dbReference type="GO" id="GO:0003677">
    <property type="term" value="F:DNA binding"/>
    <property type="evidence" value="ECO:0007669"/>
    <property type="project" value="InterPro"/>
</dbReference>
<dbReference type="SUPFAM" id="SSF52540">
    <property type="entry name" value="P-loop containing nucleoside triphosphate hydrolases"/>
    <property type="match status" value="2"/>
</dbReference>
<dbReference type="GO" id="GO:0016887">
    <property type="term" value="F:ATP hydrolysis activity"/>
    <property type="evidence" value="ECO:0007669"/>
    <property type="project" value="InterPro"/>
</dbReference>
<dbReference type="GO" id="GO:0005524">
    <property type="term" value="F:ATP binding"/>
    <property type="evidence" value="ECO:0007669"/>
    <property type="project" value="UniProtKB-KW"/>
</dbReference>
<evidence type="ECO:0000313" key="6">
    <source>
        <dbReference type="EMBL" id="PKR82681.1"/>
    </source>
</evidence>
<keyword evidence="2" id="KW-0547">Nucleotide-binding</keyword>
<evidence type="ECO:0000256" key="3">
    <source>
        <dbReference type="ARBA" id="ARBA00022840"/>
    </source>
</evidence>
<dbReference type="OrthoDB" id="9760950at2"/>
<dbReference type="CDD" id="cd03221">
    <property type="entry name" value="ABCF_EF-3"/>
    <property type="match status" value="2"/>
</dbReference>
<dbReference type="RefSeq" id="WP_101356563.1">
    <property type="nucleotide sequence ID" value="NZ_PIQO01000031.1"/>
</dbReference>
<dbReference type="FunFam" id="3.40.50.300:FF:000309">
    <property type="entry name" value="ABC transporter ATP-binding protein"/>
    <property type="match status" value="1"/>
</dbReference>
<feature type="domain" description="ABC transporter" evidence="5">
    <location>
        <begin position="331"/>
        <end position="545"/>
    </location>
</feature>
<keyword evidence="7" id="KW-1185">Reference proteome</keyword>
<dbReference type="Proteomes" id="UP000233440">
    <property type="component" value="Unassembled WGS sequence"/>
</dbReference>
<comment type="caution">
    <text evidence="6">The sequence shown here is derived from an EMBL/GenBank/DDBJ whole genome shotgun (WGS) entry which is preliminary data.</text>
</comment>
<dbReference type="Pfam" id="PF12848">
    <property type="entry name" value="ABC_tran_Xtn"/>
    <property type="match status" value="1"/>
</dbReference>
<dbReference type="SMART" id="SM00382">
    <property type="entry name" value="AAA"/>
    <property type="match status" value="2"/>
</dbReference>
<dbReference type="InterPro" id="IPR017871">
    <property type="entry name" value="ABC_transporter-like_CS"/>
</dbReference>
<evidence type="ECO:0000313" key="7">
    <source>
        <dbReference type="Proteomes" id="UP000233440"/>
    </source>
</evidence>
<dbReference type="InterPro" id="IPR003593">
    <property type="entry name" value="AAA+_ATPase"/>
</dbReference>
<evidence type="ECO:0000259" key="5">
    <source>
        <dbReference type="PROSITE" id="PS50893"/>
    </source>
</evidence>
<accession>A0A2N3LDJ9</accession>
<dbReference type="InterPro" id="IPR032781">
    <property type="entry name" value="ABC_tran_Xtn"/>
</dbReference>
<gene>
    <name evidence="6" type="ORF">CWO92_23155</name>
</gene>
<feature type="domain" description="ABC transporter" evidence="5">
    <location>
        <begin position="4"/>
        <end position="263"/>
    </location>
</feature>
<dbReference type="InterPro" id="IPR037118">
    <property type="entry name" value="Val-tRNA_synth_C_sf"/>
</dbReference>
<dbReference type="PROSITE" id="PS50893">
    <property type="entry name" value="ABC_TRANSPORTER_2"/>
    <property type="match status" value="2"/>
</dbReference>
<dbReference type="EMBL" id="PIQO01000031">
    <property type="protein sequence ID" value="PKR82681.1"/>
    <property type="molecule type" value="Genomic_DNA"/>
</dbReference>
<dbReference type="InterPro" id="IPR003439">
    <property type="entry name" value="ABC_transporter-like_ATP-bd"/>
</dbReference>
<dbReference type="PROSITE" id="PS00211">
    <property type="entry name" value="ABC_TRANSPORTER_1"/>
    <property type="match status" value="2"/>
</dbReference>
<evidence type="ECO:0000256" key="1">
    <source>
        <dbReference type="ARBA" id="ARBA00022737"/>
    </source>
</evidence>
<dbReference type="InterPro" id="IPR051309">
    <property type="entry name" value="ABCF_ATPase"/>
</dbReference>
<dbReference type="Gene3D" id="1.10.287.380">
    <property type="entry name" value="Valyl-tRNA synthetase, C-terminal domain"/>
    <property type="match status" value="1"/>
</dbReference>